<keyword evidence="2" id="KW-0238">DNA-binding</keyword>
<evidence type="ECO:0000256" key="1">
    <source>
        <dbReference type="ARBA" id="ARBA00008857"/>
    </source>
</evidence>
<dbReference type="RefSeq" id="WP_092092156.1">
    <property type="nucleotide sequence ID" value="NZ_FOQE01000012.1"/>
</dbReference>
<dbReference type="CDD" id="cd01189">
    <property type="entry name" value="INT_ICEBs1_C_like"/>
    <property type="match status" value="1"/>
</dbReference>
<gene>
    <name evidence="5" type="ORF">SAMN04489868_11267</name>
</gene>
<name>A0A1I3C303_9LACT</name>
<dbReference type="SUPFAM" id="SSF56349">
    <property type="entry name" value="DNA breaking-rejoining enzymes"/>
    <property type="match status" value="1"/>
</dbReference>
<feature type="domain" description="Tyr recombinase" evidence="4">
    <location>
        <begin position="109"/>
        <end position="304"/>
    </location>
</feature>
<dbReference type="GO" id="GO:0003677">
    <property type="term" value="F:DNA binding"/>
    <property type="evidence" value="ECO:0007669"/>
    <property type="project" value="UniProtKB-KW"/>
</dbReference>
<evidence type="ECO:0000259" key="4">
    <source>
        <dbReference type="PROSITE" id="PS51898"/>
    </source>
</evidence>
<dbReference type="Gene3D" id="1.10.150.130">
    <property type="match status" value="1"/>
</dbReference>
<dbReference type="Proteomes" id="UP000198668">
    <property type="component" value="Unassembled WGS sequence"/>
</dbReference>
<dbReference type="Gene3D" id="1.10.443.10">
    <property type="entry name" value="Intergrase catalytic core"/>
    <property type="match status" value="1"/>
</dbReference>
<dbReference type="InterPro" id="IPR002104">
    <property type="entry name" value="Integrase_catalytic"/>
</dbReference>
<dbReference type="GO" id="GO:0015074">
    <property type="term" value="P:DNA integration"/>
    <property type="evidence" value="ECO:0007669"/>
    <property type="project" value="InterPro"/>
</dbReference>
<comment type="similarity">
    <text evidence="1">Belongs to the 'phage' integrase family.</text>
</comment>
<evidence type="ECO:0000256" key="3">
    <source>
        <dbReference type="ARBA" id="ARBA00023172"/>
    </source>
</evidence>
<dbReference type="PANTHER" id="PTHR30349">
    <property type="entry name" value="PHAGE INTEGRASE-RELATED"/>
    <property type="match status" value="1"/>
</dbReference>
<dbReference type="OrthoDB" id="9803188at2"/>
<evidence type="ECO:0000313" key="6">
    <source>
        <dbReference type="Proteomes" id="UP000198668"/>
    </source>
</evidence>
<evidence type="ECO:0000256" key="2">
    <source>
        <dbReference type="ARBA" id="ARBA00023125"/>
    </source>
</evidence>
<dbReference type="InterPro" id="IPR013762">
    <property type="entry name" value="Integrase-like_cat_sf"/>
</dbReference>
<dbReference type="PROSITE" id="PS51898">
    <property type="entry name" value="TYR_RECOMBINASE"/>
    <property type="match status" value="1"/>
</dbReference>
<keyword evidence="3" id="KW-0233">DNA recombination</keyword>
<sequence>MESELFVDYFKEWVETYKVGAVRDVTLNKYKMTHRSLSNIVPDLTIDKLDRRVYQKILNEYAKTHEKATTTDFHHQVKACVQDMFHDGILDRDPTYRAIIKGKKPDHRKKNKFLQIDELTKLIRSLDLSNGINSDWLIMIIAKTGLRYAEALALTPADFDFDQNVLHVNKTWKYKSKDGGFVETKTSTSIRTIAIDWQIVGQFRPVIQGMPENEPIFVKKNKDGSYVRQFNSTINGYLERKCKELEITIISIHGLRHTHASVLLAAGVSIHSISARLGHANVTVTQETYAHVLDDLKQKDNQKIIGTLMQIA</sequence>
<dbReference type="InterPro" id="IPR010998">
    <property type="entry name" value="Integrase_recombinase_N"/>
</dbReference>
<accession>A0A1I3C303</accession>
<proteinExistence type="inferred from homology"/>
<evidence type="ECO:0000313" key="5">
    <source>
        <dbReference type="EMBL" id="SFH68934.1"/>
    </source>
</evidence>
<dbReference type="Pfam" id="PF00589">
    <property type="entry name" value="Phage_integrase"/>
    <property type="match status" value="1"/>
</dbReference>
<keyword evidence="6" id="KW-1185">Reference proteome</keyword>
<reference evidence="5 6" key="1">
    <citation type="submission" date="2016-10" db="EMBL/GenBank/DDBJ databases">
        <authorList>
            <person name="de Groot N.N."/>
        </authorList>
    </citation>
    <scope>NUCLEOTIDE SEQUENCE [LARGE SCALE GENOMIC DNA]</scope>
    <source>
        <strain evidence="5 6">DSM 27630</strain>
    </source>
</reference>
<dbReference type="PANTHER" id="PTHR30349:SF64">
    <property type="entry name" value="PROPHAGE INTEGRASE INTD-RELATED"/>
    <property type="match status" value="1"/>
</dbReference>
<dbReference type="InterPro" id="IPR011010">
    <property type="entry name" value="DNA_brk_join_enz"/>
</dbReference>
<dbReference type="AlphaFoldDB" id="A0A1I3C303"/>
<organism evidence="5 6">
    <name type="scientific">Pisciglobus halotolerans</name>
    <dbReference type="NCBI Taxonomy" id="745365"/>
    <lineage>
        <taxon>Bacteria</taxon>
        <taxon>Bacillati</taxon>
        <taxon>Bacillota</taxon>
        <taxon>Bacilli</taxon>
        <taxon>Lactobacillales</taxon>
        <taxon>Carnobacteriaceae</taxon>
    </lineage>
</organism>
<dbReference type="EMBL" id="FOQE01000012">
    <property type="protein sequence ID" value="SFH68934.1"/>
    <property type="molecule type" value="Genomic_DNA"/>
</dbReference>
<dbReference type="InterPro" id="IPR050090">
    <property type="entry name" value="Tyrosine_recombinase_XerCD"/>
</dbReference>
<dbReference type="GO" id="GO:0006310">
    <property type="term" value="P:DNA recombination"/>
    <property type="evidence" value="ECO:0007669"/>
    <property type="project" value="UniProtKB-KW"/>
</dbReference>
<protein>
    <submittedName>
        <fullName evidence="5">Site-specific recombinase XerD</fullName>
    </submittedName>
</protein>